<accession>A0ABT0RPC1</accession>
<gene>
    <name evidence="3" type="ORF">LZ536_11425</name>
</gene>
<dbReference type="Proteomes" id="UP001165363">
    <property type="component" value="Unassembled WGS sequence"/>
</dbReference>
<evidence type="ECO:0000313" key="4">
    <source>
        <dbReference type="Proteomes" id="UP001165363"/>
    </source>
</evidence>
<dbReference type="RefSeq" id="WP_249848911.1">
    <property type="nucleotide sequence ID" value="NZ_JAMGBD010000002.1"/>
</dbReference>
<protein>
    <submittedName>
        <fullName evidence="3">Pilus assembly protein TadG-related protein</fullName>
    </submittedName>
</protein>
<dbReference type="InterPro" id="IPR028087">
    <property type="entry name" value="Tad_N"/>
</dbReference>
<evidence type="ECO:0000259" key="2">
    <source>
        <dbReference type="Pfam" id="PF13400"/>
    </source>
</evidence>
<comment type="caution">
    <text evidence="3">The sequence shown here is derived from an EMBL/GenBank/DDBJ whole genome shotgun (WGS) entry which is preliminary data.</text>
</comment>
<organism evidence="3 4">
    <name type="scientific">Sphingomonas alba</name>
    <dbReference type="NCBI Taxonomy" id="2908208"/>
    <lineage>
        <taxon>Bacteria</taxon>
        <taxon>Pseudomonadati</taxon>
        <taxon>Pseudomonadota</taxon>
        <taxon>Alphaproteobacteria</taxon>
        <taxon>Sphingomonadales</taxon>
        <taxon>Sphingomonadaceae</taxon>
        <taxon>Sphingomonas</taxon>
    </lineage>
</organism>
<sequence>MWAGAKRLIKANYGAVAPTVALSLFALIGAGGIAFDYAHLAAMDTELQQAADQAALAAATQLDRSTGARARAAAVIQTPGTNRLAANITKFANDDSDSGTSVEIASVTFCKTFDDGVANTATACTAPKDDTDSVFVVVTTELRTANYALTPVVAAFSGTISATAVAGVQSSVCNIAPIFVCTDNMDFPTDADIGKGLLMKTGSGNSWVPGNYGLLDFSANGGGGGNTGVIDALLGHGLNGCLANDAVTTEPGNKNVTDAINTRMDVYAGSPATKNPSICVANSDGTGCPAANTGKDMVITLTATANNSTSSTPPAAKTCPTDPKTVTPAVAFQESKSPIKGFNRDNCHYSGTCGNFGNGVWDYSGYMAANHPGVDTSSVPHAGTTPTRYEVYKWELGDSTRTDPKSFVTTVSTQRNNGRWDHTVTTQCTYNRPVFGTSNYTAQKDRRLLPVVAANCDLLNGKGSIGADFKIVRVFDVFVTEPSLNRTSYPGPSDEKEIYGEVVGPAKTFAGTSGFQYYARSKPYLVR</sequence>
<evidence type="ECO:0000256" key="1">
    <source>
        <dbReference type="SAM" id="Phobius"/>
    </source>
</evidence>
<keyword evidence="1" id="KW-0472">Membrane</keyword>
<evidence type="ECO:0000313" key="3">
    <source>
        <dbReference type="EMBL" id="MCL6684504.1"/>
    </source>
</evidence>
<feature type="transmembrane region" description="Helical" evidence="1">
    <location>
        <begin position="12"/>
        <end position="35"/>
    </location>
</feature>
<proteinExistence type="predicted"/>
<dbReference type="EMBL" id="JAMGBD010000002">
    <property type="protein sequence ID" value="MCL6684504.1"/>
    <property type="molecule type" value="Genomic_DNA"/>
</dbReference>
<feature type="domain" description="Putative Flp pilus-assembly TadG-like N-terminal" evidence="2">
    <location>
        <begin position="14"/>
        <end position="60"/>
    </location>
</feature>
<reference evidence="3" key="1">
    <citation type="submission" date="2022-05" db="EMBL/GenBank/DDBJ databases">
        <authorList>
            <person name="Jo J.-H."/>
            <person name="Im W.-T."/>
        </authorList>
    </citation>
    <scope>NUCLEOTIDE SEQUENCE</scope>
    <source>
        <strain evidence="3">SE158</strain>
    </source>
</reference>
<keyword evidence="1" id="KW-1133">Transmembrane helix</keyword>
<dbReference type="Pfam" id="PF13400">
    <property type="entry name" value="Tad"/>
    <property type="match status" value="1"/>
</dbReference>
<keyword evidence="1" id="KW-0812">Transmembrane</keyword>
<keyword evidence="4" id="KW-1185">Reference proteome</keyword>
<name>A0ABT0RPC1_9SPHN</name>